<accession>A0A6M8HYN6</accession>
<dbReference type="Proteomes" id="UP000500767">
    <property type="component" value="Plasmid unnamed4"/>
</dbReference>
<name>A0A6M8HYN6_9PROT</name>
<dbReference type="KEGG" id="lck:HN018_26465"/>
<proteinExistence type="predicted"/>
<reference evidence="1 2" key="1">
    <citation type="journal article" date="2014" name="World J. Microbiol. Biotechnol.">
        <title>Biodiversity and physiological characteristics of Antarctic and Arctic lichens-associated bacteria.</title>
        <authorList>
            <person name="Lee Y.M."/>
            <person name="Kim E.H."/>
            <person name="Lee H.K."/>
            <person name="Hong S.G."/>
        </authorList>
    </citation>
    <scope>NUCLEOTIDE SEQUENCE [LARGE SCALE GENOMIC DNA]</scope>
    <source>
        <strain evidence="1 2">PAMC 26569</strain>
        <plasmid evidence="1">unnamed4</plasmid>
    </source>
</reference>
<keyword evidence="2" id="KW-1185">Reference proteome</keyword>
<dbReference type="RefSeq" id="WP_171836884.1">
    <property type="nucleotide sequence ID" value="NZ_CP053711.1"/>
</dbReference>
<protein>
    <submittedName>
        <fullName evidence="1">Uncharacterized protein</fullName>
    </submittedName>
</protein>
<gene>
    <name evidence="1" type="ORF">HN018_26465</name>
</gene>
<geneLocation type="plasmid" evidence="1 2">
    <name>unnamed4</name>
</geneLocation>
<keyword evidence="1" id="KW-0614">Plasmid</keyword>
<dbReference type="AlphaFoldDB" id="A0A6M8HYN6"/>
<evidence type="ECO:0000313" key="2">
    <source>
        <dbReference type="Proteomes" id="UP000500767"/>
    </source>
</evidence>
<sequence length="57" mass="6342">MIKWFKPTEGAGTRMEGQFVALAKIAQRLSEDDRLTLLEVARKLSSSPISSFKSEDA</sequence>
<organism evidence="1 2">
    <name type="scientific">Lichenicola cladoniae</name>
    <dbReference type="NCBI Taxonomy" id="1484109"/>
    <lineage>
        <taxon>Bacteria</taxon>
        <taxon>Pseudomonadati</taxon>
        <taxon>Pseudomonadota</taxon>
        <taxon>Alphaproteobacteria</taxon>
        <taxon>Acetobacterales</taxon>
        <taxon>Acetobacteraceae</taxon>
        <taxon>Lichenicola</taxon>
    </lineage>
</organism>
<dbReference type="EMBL" id="CP053711">
    <property type="protein sequence ID" value="QKE93684.1"/>
    <property type="molecule type" value="Genomic_DNA"/>
</dbReference>
<evidence type="ECO:0000313" key="1">
    <source>
        <dbReference type="EMBL" id="QKE93684.1"/>
    </source>
</evidence>